<dbReference type="AlphaFoldDB" id="A0A6I2V1W5"/>
<evidence type="ECO:0000313" key="1">
    <source>
        <dbReference type="EMBL" id="MSV25941.1"/>
    </source>
</evidence>
<comment type="caution">
    <text evidence="1">The sequence shown here is derived from an EMBL/GenBank/DDBJ whole genome shotgun (WGS) entry which is preliminary data.</text>
</comment>
<evidence type="ECO:0000313" key="2">
    <source>
        <dbReference type="Proteomes" id="UP000430222"/>
    </source>
</evidence>
<organism evidence="1 2">
    <name type="scientific">Selenomonas montiformis</name>
    <dbReference type="NCBI Taxonomy" id="2652285"/>
    <lineage>
        <taxon>Bacteria</taxon>
        <taxon>Bacillati</taxon>
        <taxon>Bacillota</taxon>
        <taxon>Negativicutes</taxon>
        <taxon>Selenomonadales</taxon>
        <taxon>Selenomonadaceae</taxon>
        <taxon>Selenomonas</taxon>
    </lineage>
</organism>
<dbReference type="Gene3D" id="3.90.1150.10">
    <property type="entry name" value="Aspartate Aminotransferase, domain 1"/>
    <property type="match status" value="1"/>
</dbReference>
<sequence>FITKEGNGRGKSNAYIAGTGIDVGADIFQRGLCLPSDNKMTAEQQDEIIEIVHKCFE</sequence>
<dbReference type="GO" id="GO:0008483">
    <property type="term" value="F:transaminase activity"/>
    <property type="evidence" value="ECO:0007669"/>
    <property type="project" value="UniProtKB-KW"/>
</dbReference>
<dbReference type="EMBL" id="VUNL01000020">
    <property type="protein sequence ID" value="MSV25941.1"/>
    <property type="molecule type" value="Genomic_DNA"/>
</dbReference>
<proteinExistence type="predicted"/>
<keyword evidence="1" id="KW-0032">Aminotransferase</keyword>
<keyword evidence="2" id="KW-1185">Reference proteome</keyword>
<keyword evidence="1" id="KW-0808">Transferase</keyword>
<dbReference type="Proteomes" id="UP000430222">
    <property type="component" value="Unassembled WGS sequence"/>
</dbReference>
<feature type="non-terminal residue" evidence="1">
    <location>
        <position position="1"/>
    </location>
</feature>
<protein>
    <submittedName>
        <fullName evidence="1">Aminotransferase DegT</fullName>
    </submittedName>
</protein>
<name>A0A6I2V1W5_9FIRM</name>
<dbReference type="InterPro" id="IPR015422">
    <property type="entry name" value="PyrdxlP-dep_Trfase_small"/>
</dbReference>
<gene>
    <name evidence="1" type="ORF">FYJ78_12360</name>
</gene>
<reference evidence="1 2" key="1">
    <citation type="submission" date="2019-08" db="EMBL/GenBank/DDBJ databases">
        <title>In-depth cultivation of the pig gut microbiome towards novel bacterial diversity and tailored functional studies.</title>
        <authorList>
            <person name="Wylensek D."/>
            <person name="Hitch T.C.A."/>
            <person name="Clavel T."/>
        </authorList>
    </citation>
    <scope>NUCLEOTIDE SEQUENCE [LARGE SCALE GENOMIC DNA]</scope>
    <source>
        <strain evidence="2">WCA-380-WT-3B3</strain>
    </source>
</reference>
<accession>A0A6I2V1W5</accession>